<name>A0ABR7QPT7_9FLAO</name>
<dbReference type="InterPro" id="IPR011649">
    <property type="entry name" value="KaiB_domain"/>
</dbReference>
<sequence>MKNKDTVRVISEDKLVLQLYVSGMSPKSMEAIENIKRLSEEHLAGAFELEIIDIYKHPEVAAEQHIIFSPSLIKQLPLPRKTLIGTLADTEKVVKALGIQFNGS</sequence>
<dbReference type="RefSeq" id="WP_187585816.1">
    <property type="nucleotide sequence ID" value="NZ_JACLHY010000015.1"/>
</dbReference>
<protein>
    <submittedName>
        <fullName evidence="2">Circadian clock protein KaiB</fullName>
    </submittedName>
</protein>
<feature type="domain" description="KaiB" evidence="1">
    <location>
        <begin position="18"/>
        <end position="99"/>
    </location>
</feature>
<evidence type="ECO:0000313" key="3">
    <source>
        <dbReference type="Proteomes" id="UP000618952"/>
    </source>
</evidence>
<evidence type="ECO:0000259" key="1">
    <source>
        <dbReference type="SMART" id="SM01248"/>
    </source>
</evidence>
<accession>A0ABR7QPT7</accession>
<keyword evidence="3" id="KW-1185">Reference proteome</keyword>
<proteinExistence type="predicted"/>
<organism evidence="2 3">
    <name type="scientific">Arenibacter arenosicollis</name>
    <dbReference type="NCBI Taxonomy" id="2762274"/>
    <lineage>
        <taxon>Bacteria</taxon>
        <taxon>Pseudomonadati</taxon>
        <taxon>Bacteroidota</taxon>
        <taxon>Flavobacteriia</taxon>
        <taxon>Flavobacteriales</taxon>
        <taxon>Flavobacteriaceae</taxon>
        <taxon>Arenibacter</taxon>
    </lineage>
</organism>
<dbReference type="CDD" id="cd02978">
    <property type="entry name" value="KaiB_like"/>
    <property type="match status" value="1"/>
</dbReference>
<dbReference type="SMART" id="SM01248">
    <property type="entry name" value="KaiB"/>
    <property type="match status" value="1"/>
</dbReference>
<dbReference type="PANTHER" id="PTHR41709:SF2">
    <property type="entry name" value="CIRCADIAN CLOCK PROTEIN KAIB2"/>
    <property type="match status" value="1"/>
</dbReference>
<dbReference type="Gene3D" id="3.40.30.10">
    <property type="entry name" value="Glutaredoxin"/>
    <property type="match status" value="1"/>
</dbReference>
<dbReference type="PANTHER" id="PTHR41709">
    <property type="entry name" value="KAIB-LIKE PROTEIN 1"/>
    <property type="match status" value="1"/>
</dbReference>
<evidence type="ECO:0000313" key="2">
    <source>
        <dbReference type="EMBL" id="MBC8769210.1"/>
    </source>
</evidence>
<gene>
    <name evidence="2" type="ORF">H4O18_14535</name>
</gene>
<comment type="caution">
    <text evidence="2">The sequence shown here is derived from an EMBL/GenBank/DDBJ whole genome shotgun (WGS) entry which is preliminary data.</text>
</comment>
<dbReference type="InterPro" id="IPR036249">
    <property type="entry name" value="Thioredoxin-like_sf"/>
</dbReference>
<dbReference type="SUPFAM" id="SSF52833">
    <property type="entry name" value="Thioredoxin-like"/>
    <property type="match status" value="1"/>
</dbReference>
<dbReference type="Proteomes" id="UP000618952">
    <property type="component" value="Unassembled WGS sequence"/>
</dbReference>
<dbReference type="Pfam" id="PF07689">
    <property type="entry name" value="KaiB"/>
    <property type="match status" value="1"/>
</dbReference>
<dbReference type="EMBL" id="JACLHY010000015">
    <property type="protein sequence ID" value="MBC8769210.1"/>
    <property type="molecule type" value="Genomic_DNA"/>
</dbReference>
<dbReference type="InterPro" id="IPR039022">
    <property type="entry name" value="KaiB-like"/>
</dbReference>
<reference evidence="2 3" key="1">
    <citation type="submission" date="2020-08" db="EMBL/GenBank/DDBJ databases">
        <title>Arenibacter gaetbuli sp. nov., isolated from a sand dune.</title>
        <authorList>
            <person name="Park S."/>
            <person name="Yoon J.-H."/>
        </authorList>
    </citation>
    <scope>NUCLEOTIDE SEQUENCE [LARGE SCALE GENOMIC DNA]</scope>
    <source>
        <strain evidence="2 3">BSSL-BM3</strain>
    </source>
</reference>